<accession>A0A9W6PRV8</accession>
<dbReference type="AlphaFoldDB" id="A0A9W6PRV8"/>
<gene>
    <name evidence="2" type="ORF">Arub01_01250</name>
</gene>
<sequence length="45" mass="4919">MTVEGALMQPDPYRSWRLGIFAVVCGVAALYVAFLLLSFVLSLVT</sequence>
<evidence type="ECO:0000313" key="2">
    <source>
        <dbReference type="EMBL" id="GLW61881.1"/>
    </source>
</evidence>
<keyword evidence="1" id="KW-0472">Membrane</keyword>
<protein>
    <submittedName>
        <fullName evidence="2">Uncharacterized protein</fullName>
    </submittedName>
</protein>
<evidence type="ECO:0000256" key="1">
    <source>
        <dbReference type="SAM" id="Phobius"/>
    </source>
</evidence>
<dbReference type="EMBL" id="BSRZ01000001">
    <property type="protein sequence ID" value="GLW61881.1"/>
    <property type="molecule type" value="Genomic_DNA"/>
</dbReference>
<keyword evidence="1" id="KW-1133">Transmembrane helix</keyword>
<keyword evidence="3" id="KW-1185">Reference proteome</keyword>
<name>A0A9W6PRV8_9ACTN</name>
<dbReference type="Proteomes" id="UP001165124">
    <property type="component" value="Unassembled WGS sequence"/>
</dbReference>
<feature type="transmembrane region" description="Helical" evidence="1">
    <location>
        <begin position="20"/>
        <end position="44"/>
    </location>
</feature>
<keyword evidence="1" id="KW-0812">Transmembrane</keyword>
<reference evidence="2" key="1">
    <citation type="submission" date="2023-02" db="EMBL/GenBank/DDBJ databases">
        <title>Actinomadura rubrobrunea NBRC 14622.</title>
        <authorList>
            <person name="Ichikawa N."/>
            <person name="Sato H."/>
            <person name="Tonouchi N."/>
        </authorList>
    </citation>
    <scope>NUCLEOTIDE SEQUENCE</scope>
    <source>
        <strain evidence="2">NBRC 14622</strain>
    </source>
</reference>
<organism evidence="2 3">
    <name type="scientific">Actinomadura rubrobrunea</name>
    <dbReference type="NCBI Taxonomy" id="115335"/>
    <lineage>
        <taxon>Bacteria</taxon>
        <taxon>Bacillati</taxon>
        <taxon>Actinomycetota</taxon>
        <taxon>Actinomycetes</taxon>
        <taxon>Streptosporangiales</taxon>
        <taxon>Thermomonosporaceae</taxon>
        <taxon>Actinomadura</taxon>
    </lineage>
</organism>
<comment type="caution">
    <text evidence="2">The sequence shown here is derived from an EMBL/GenBank/DDBJ whole genome shotgun (WGS) entry which is preliminary data.</text>
</comment>
<proteinExistence type="predicted"/>
<evidence type="ECO:0000313" key="3">
    <source>
        <dbReference type="Proteomes" id="UP001165124"/>
    </source>
</evidence>